<evidence type="ECO:0000313" key="3">
    <source>
        <dbReference type="Proteomes" id="UP000245638"/>
    </source>
</evidence>
<gene>
    <name evidence="2" type="ORF">DDW13_01945</name>
</gene>
<feature type="domain" description="DUF7343" evidence="1">
    <location>
        <begin position="3"/>
        <end position="59"/>
    </location>
</feature>
<dbReference type="InterPro" id="IPR036388">
    <property type="entry name" value="WH-like_DNA-bd_sf"/>
</dbReference>
<dbReference type="CDD" id="cd00090">
    <property type="entry name" value="HTH_ARSR"/>
    <property type="match status" value="1"/>
</dbReference>
<dbReference type="InterPro" id="IPR055767">
    <property type="entry name" value="DUF7343"/>
</dbReference>
<proteinExistence type="predicted"/>
<evidence type="ECO:0000259" key="1">
    <source>
        <dbReference type="Pfam" id="PF24034"/>
    </source>
</evidence>
<dbReference type="Pfam" id="PF24034">
    <property type="entry name" value="DUF7343"/>
    <property type="match status" value="1"/>
</dbReference>
<organism evidence="2 3">
    <name type="scientific">Acidianus hospitalis</name>
    <dbReference type="NCBI Taxonomy" id="563177"/>
    <lineage>
        <taxon>Archaea</taxon>
        <taxon>Thermoproteota</taxon>
        <taxon>Thermoprotei</taxon>
        <taxon>Sulfolobales</taxon>
        <taxon>Sulfolobaceae</taxon>
        <taxon>Acidianus</taxon>
    </lineage>
</organism>
<name>A0A2T9XA15_9CREN</name>
<accession>A0A2T9XA15</accession>
<dbReference type="AlphaFoldDB" id="A0A2T9XA15"/>
<dbReference type="Gene3D" id="1.10.10.10">
    <property type="entry name" value="Winged helix-like DNA-binding domain superfamily/Winged helix DNA-binding domain"/>
    <property type="match status" value="1"/>
</dbReference>
<sequence>MKGRDRILSILKERGSLPQTELVKISGMSKSRVSEILNELEKEGIIFRKQLVGKNLIVSLNETKFLRLGIINAAEYPFIIPFIKKLREKGIEVEVKIYDNGLQVTKDLVLGKIDMGFSPVISQIIFSKIFDIKIIAGGAKGGAGIVGESCNIGSTVMSSMETWTLAEVKNANIIPFNSPQELVKNFEIKKVPAIAIWEPYLSILESKGHKVTHVFEPNHCCTLAIRSSLEDEEKIKEIYEDAFSWFLSSKDRWVSDYSNLLGEDYNIMKKASERYYFDSYLDLKEVYKNLKKMNIYIPA</sequence>
<dbReference type="SUPFAM" id="SSF53850">
    <property type="entry name" value="Periplasmic binding protein-like II"/>
    <property type="match status" value="1"/>
</dbReference>
<dbReference type="InterPro" id="IPR014466">
    <property type="entry name" value="Txn_rg_UCP012876"/>
</dbReference>
<dbReference type="PIRSF" id="PIRSF012876">
    <property type="entry name" value="Txn_rg_UCP012876"/>
    <property type="match status" value="1"/>
</dbReference>
<protein>
    <submittedName>
        <fullName evidence="2">MarR family transcriptional regulator</fullName>
    </submittedName>
</protein>
<evidence type="ECO:0000313" key="2">
    <source>
        <dbReference type="EMBL" id="PVU76872.1"/>
    </source>
</evidence>
<dbReference type="EMBL" id="QEFD01000063">
    <property type="protein sequence ID" value="PVU76872.1"/>
    <property type="molecule type" value="Genomic_DNA"/>
</dbReference>
<dbReference type="Proteomes" id="UP000245638">
    <property type="component" value="Unassembled WGS sequence"/>
</dbReference>
<dbReference type="InterPro" id="IPR011991">
    <property type="entry name" value="ArsR-like_HTH"/>
</dbReference>
<dbReference type="PANTHER" id="PTHR30024:SF42">
    <property type="entry name" value="ALIPHATIC SULFONATES-BINDING PROTEIN-RELATED"/>
    <property type="match status" value="1"/>
</dbReference>
<dbReference type="SUPFAM" id="SSF46785">
    <property type="entry name" value="Winged helix' DNA-binding domain"/>
    <property type="match status" value="1"/>
</dbReference>
<dbReference type="PANTHER" id="PTHR30024">
    <property type="entry name" value="ALIPHATIC SULFONATES-BINDING PROTEIN-RELATED"/>
    <property type="match status" value="1"/>
</dbReference>
<comment type="caution">
    <text evidence="2">The sequence shown here is derived from an EMBL/GenBank/DDBJ whole genome shotgun (WGS) entry which is preliminary data.</text>
</comment>
<dbReference type="Gene3D" id="3.40.190.10">
    <property type="entry name" value="Periplasmic binding protein-like II"/>
    <property type="match status" value="1"/>
</dbReference>
<reference evidence="2 3" key="1">
    <citation type="journal article" date="2015" name="Appl. Environ. Microbiol.">
        <title>Nanoarchaeota, Their Sulfolobales Host, and Nanoarchaeota Virus Distribution across Yellowstone National Park Hot Springs.</title>
        <authorList>
            <person name="Munson-McGee J.H."/>
            <person name="Field E.K."/>
            <person name="Bateson M."/>
            <person name="Rooney C."/>
            <person name="Stepanauskas R."/>
            <person name="Young M.J."/>
        </authorList>
    </citation>
    <scope>NUCLEOTIDE SEQUENCE [LARGE SCALE GENOMIC DNA]</scope>
    <source>
        <strain evidence="2">SCGC AC-742_N10</strain>
    </source>
</reference>
<dbReference type="InterPro" id="IPR036390">
    <property type="entry name" value="WH_DNA-bd_sf"/>
</dbReference>